<dbReference type="Pfam" id="PF01728">
    <property type="entry name" value="FtsJ"/>
    <property type="match status" value="1"/>
</dbReference>
<keyword evidence="7" id="KW-1185">Reference proteome</keyword>
<dbReference type="SUPFAM" id="SSF55174">
    <property type="entry name" value="Alpha-L RNA-binding motif"/>
    <property type="match status" value="1"/>
</dbReference>
<dbReference type="GO" id="GO:0003723">
    <property type="term" value="F:RNA binding"/>
    <property type="evidence" value="ECO:0007669"/>
    <property type="project" value="UniProtKB-KW"/>
</dbReference>
<dbReference type="PANTHER" id="PTHR32319">
    <property type="entry name" value="BACTERIAL HEMOLYSIN-LIKE PROTEIN"/>
    <property type="match status" value="1"/>
</dbReference>
<dbReference type="AlphaFoldDB" id="A0A2I6S3M2"/>
<keyword evidence="6" id="KW-0489">Methyltransferase</keyword>
<feature type="region of interest" description="Disordered" evidence="4">
    <location>
        <begin position="1"/>
        <end position="28"/>
    </location>
</feature>
<dbReference type="KEGG" id="atw:C0099_02265"/>
<dbReference type="GO" id="GO:0008168">
    <property type="term" value="F:methyltransferase activity"/>
    <property type="evidence" value="ECO:0007669"/>
    <property type="project" value="UniProtKB-KW"/>
</dbReference>
<dbReference type="InterPro" id="IPR047048">
    <property type="entry name" value="TlyA"/>
</dbReference>
<evidence type="ECO:0000259" key="5">
    <source>
        <dbReference type="SMART" id="SM00363"/>
    </source>
</evidence>
<dbReference type="InterPro" id="IPR004538">
    <property type="entry name" value="Hemolysin_A/TlyA"/>
</dbReference>
<evidence type="ECO:0000313" key="7">
    <source>
        <dbReference type="Proteomes" id="UP000242205"/>
    </source>
</evidence>
<dbReference type="SUPFAM" id="SSF53335">
    <property type="entry name" value="S-adenosyl-L-methionine-dependent methyltransferases"/>
    <property type="match status" value="1"/>
</dbReference>
<dbReference type="EMBL" id="CP025682">
    <property type="protein sequence ID" value="AUN93866.1"/>
    <property type="molecule type" value="Genomic_DNA"/>
</dbReference>
<dbReference type="RefSeq" id="WP_102245940.1">
    <property type="nucleotide sequence ID" value="NZ_CP025682.1"/>
</dbReference>
<sequence>MSMNSFHARKSRPAPVTRSVPQPADHGGLSRADALLVERGLAASRARAQAAIAAGRVVADGRPVTKPSHLLAPDADLCVAADEAERFVSRGGLKLAGALAHTGMDVTDRTCLDVGQSTGGFSDCLLQAGAARVVGVEVGHGQLDARLAGDARCVTLEGLNARELDAARLGEHAPPGGFDLIVCDASFISLALLMPQWPALLAPQGDVLALVKPQFEVGPKGVGKGGIVRDAALYADVEARLRAVATDCGLAVRDWFDSPIAGGDGNREFFLWMQHANH</sequence>
<dbReference type="InterPro" id="IPR029063">
    <property type="entry name" value="SAM-dependent_MTases_sf"/>
</dbReference>
<evidence type="ECO:0000256" key="4">
    <source>
        <dbReference type="SAM" id="MobiDB-lite"/>
    </source>
</evidence>
<keyword evidence="1 3" id="KW-0694">RNA-binding</keyword>
<proteinExistence type="inferred from homology"/>
<dbReference type="Pfam" id="PF01479">
    <property type="entry name" value="S4"/>
    <property type="match status" value="1"/>
</dbReference>
<evidence type="ECO:0000256" key="3">
    <source>
        <dbReference type="PROSITE-ProRule" id="PRU00182"/>
    </source>
</evidence>
<dbReference type="PANTHER" id="PTHR32319:SF0">
    <property type="entry name" value="BACTERIAL HEMOLYSIN-LIKE PROTEIN"/>
    <property type="match status" value="1"/>
</dbReference>
<dbReference type="SMART" id="SM00363">
    <property type="entry name" value="S4"/>
    <property type="match status" value="1"/>
</dbReference>
<dbReference type="Gene3D" id="3.10.290.10">
    <property type="entry name" value="RNA-binding S4 domain"/>
    <property type="match status" value="1"/>
</dbReference>
<evidence type="ECO:0000256" key="2">
    <source>
        <dbReference type="ARBA" id="ARBA00029460"/>
    </source>
</evidence>
<evidence type="ECO:0000256" key="1">
    <source>
        <dbReference type="ARBA" id="ARBA00022884"/>
    </source>
</evidence>
<organism evidence="6 7">
    <name type="scientific">Pseudazoarcus pumilus</name>
    <dbReference type="NCBI Taxonomy" id="2067960"/>
    <lineage>
        <taxon>Bacteria</taxon>
        <taxon>Pseudomonadati</taxon>
        <taxon>Pseudomonadota</taxon>
        <taxon>Betaproteobacteria</taxon>
        <taxon>Rhodocyclales</taxon>
        <taxon>Zoogloeaceae</taxon>
        <taxon>Pseudazoarcus</taxon>
    </lineage>
</organism>
<dbReference type="Proteomes" id="UP000242205">
    <property type="component" value="Chromosome"/>
</dbReference>
<dbReference type="InterPro" id="IPR036986">
    <property type="entry name" value="S4_RNA-bd_sf"/>
</dbReference>
<evidence type="ECO:0000313" key="6">
    <source>
        <dbReference type="EMBL" id="AUN93866.1"/>
    </source>
</evidence>
<reference evidence="6 7" key="1">
    <citation type="submission" date="2018-01" db="EMBL/GenBank/DDBJ databases">
        <authorList>
            <person name="Fu G.-Y."/>
        </authorList>
    </citation>
    <scope>NUCLEOTIDE SEQUENCE [LARGE SCALE GENOMIC DNA]</scope>
    <source>
        <strain evidence="6 7">SY39</strain>
    </source>
</reference>
<dbReference type="OrthoDB" id="9784736at2"/>
<dbReference type="Gene3D" id="3.40.50.150">
    <property type="entry name" value="Vaccinia Virus protein VP39"/>
    <property type="match status" value="1"/>
</dbReference>
<gene>
    <name evidence="6" type="ORF">C0099_02265</name>
</gene>
<dbReference type="InterPro" id="IPR002942">
    <property type="entry name" value="S4_RNA-bd"/>
</dbReference>
<dbReference type="PROSITE" id="PS50889">
    <property type="entry name" value="S4"/>
    <property type="match status" value="1"/>
</dbReference>
<keyword evidence="6" id="KW-0808">Transferase</keyword>
<comment type="similarity">
    <text evidence="2">Belongs to the TlyA family.</text>
</comment>
<name>A0A2I6S3M2_9RHOO</name>
<dbReference type="PIRSF" id="PIRSF005578">
    <property type="entry name" value="TlyA"/>
    <property type="match status" value="1"/>
</dbReference>
<feature type="domain" description="RNA-binding S4" evidence="5">
    <location>
        <begin position="30"/>
        <end position="93"/>
    </location>
</feature>
<dbReference type="GO" id="GO:0032259">
    <property type="term" value="P:methylation"/>
    <property type="evidence" value="ECO:0007669"/>
    <property type="project" value="UniProtKB-KW"/>
</dbReference>
<accession>A0A2I6S3M2</accession>
<dbReference type="CDD" id="cd02440">
    <property type="entry name" value="AdoMet_MTases"/>
    <property type="match status" value="1"/>
</dbReference>
<dbReference type="InterPro" id="IPR002877">
    <property type="entry name" value="RNA_MeTrfase_FtsJ_dom"/>
</dbReference>
<protein>
    <submittedName>
        <fullName evidence="6">TlyA family rRNA (Cytidine-2'-O)-methyltransferase</fullName>
    </submittedName>
</protein>